<protein>
    <submittedName>
        <fullName evidence="1">Uncharacterized protein</fullName>
    </submittedName>
</protein>
<accession>A0A5C4T5V9</accession>
<dbReference type="AlphaFoldDB" id="A0A5C4T5V9"/>
<evidence type="ECO:0000313" key="2">
    <source>
        <dbReference type="Proteomes" id="UP000307943"/>
    </source>
</evidence>
<proteinExistence type="predicted"/>
<sequence>MKDSGWNEFHDLRGPLAEWLQSVSLTEEESESIRTGVLEQRSEREDTRLSRQLTRINRIVAFSNRSTVPYSERYRIYTVVNP</sequence>
<dbReference type="RefSeq" id="WP_139604021.1">
    <property type="nucleotide sequence ID" value="NZ_VDCQ01000029.1"/>
</dbReference>
<evidence type="ECO:0000313" key="1">
    <source>
        <dbReference type="EMBL" id="TNJ64428.1"/>
    </source>
</evidence>
<gene>
    <name evidence="1" type="ORF">FE784_20110</name>
</gene>
<dbReference type="OrthoDB" id="9887498at2"/>
<dbReference type="EMBL" id="VDCQ01000029">
    <property type="protein sequence ID" value="TNJ64428.1"/>
    <property type="molecule type" value="Genomic_DNA"/>
</dbReference>
<organism evidence="1 2">
    <name type="scientific">Paenibacillus hemerocallicola</name>
    <dbReference type="NCBI Taxonomy" id="1172614"/>
    <lineage>
        <taxon>Bacteria</taxon>
        <taxon>Bacillati</taxon>
        <taxon>Bacillota</taxon>
        <taxon>Bacilli</taxon>
        <taxon>Bacillales</taxon>
        <taxon>Paenibacillaceae</taxon>
        <taxon>Paenibacillus</taxon>
    </lineage>
</organism>
<keyword evidence="2" id="KW-1185">Reference proteome</keyword>
<name>A0A5C4T5V9_9BACL</name>
<dbReference type="Proteomes" id="UP000307943">
    <property type="component" value="Unassembled WGS sequence"/>
</dbReference>
<comment type="caution">
    <text evidence="1">The sequence shown here is derived from an EMBL/GenBank/DDBJ whole genome shotgun (WGS) entry which is preliminary data.</text>
</comment>
<reference evidence="1 2" key="1">
    <citation type="submission" date="2019-05" db="EMBL/GenBank/DDBJ databases">
        <title>We sequenced the genome of Paenibacillus hemerocallicola KCTC 33185 for further insight into its adaptation and study the phylogeny of Paenibacillus.</title>
        <authorList>
            <person name="Narsing Rao M.P."/>
        </authorList>
    </citation>
    <scope>NUCLEOTIDE SEQUENCE [LARGE SCALE GENOMIC DNA]</scope>
    <source>
        <strain evidence="1 2">KCTC 33185</strain>
    </source>
</reference>